<feature type="region of interest" description="Disordered" evidence="2">
    <location>
        <begin position="205"/>
        <end position="243"/>
    </location>
</feature>
<feature type="region of interest" description="Disordered" evidence="2">
    <location>
        <begin position="467"/>
        <end position="495"/>
    </location>
</feature>
<dbReference type="EMBL" id="DS268422">
    <property type="protein sequence ID" value="EFO89766.1"/>
    <property type="molecule type" value="Genomic_DNA"/>
</dbReference>
<keyword evidence="1" id="KW-0175">Coiled coil</keyword>
<protein>
    <submittedName>
        <fullName evidence="3">Uncharacterized protein</fullName>
    </submittedName>
</protein>
<evidence type="ECO:0000256" key="2">
    <source>
        <dbReference type="SAM" id="MobiDB-lite"/>
    </source>
</evidence>
<proteinExistence type="predicted"/>
<feature type="compositionally biased region" description="Acidic residues" evidence="2">
    <location>
        <begin position="217"/>
        <end position="232"/>
    </location>
</feature>
<evidence type="ECO:0000313" key="4">
    <source>
        <dbReference type="Proteomes" id="UP000008281"/>
    </source>
</evidence>
<evidence type="ECO:0000256" key="1">
    <source>
        <dbReference type="SAM" id="Coils"/>
    </source>
</evidence>
<dbReference type="InParanoid" id="E3M2Q4"/>
<evidence type="ECO:0000313" key="3">
    <source>
        <dbReference type="EMBL" id="EFO89766.1"/>
    </source>
</evidence>
<dbReference type="HOGENOM" id="CLU_551234_0_0_1"/>
<keyword evidence="4" id="KW-1185">Reference proteome</keyword>
<name>E3M2Q4_CAERE</name>
<organism evidence="4">
    <name type="scientific">Caenorhabditis remanei</name>
    <name type="common">Caenorhabditis vulgaris</name>
    <dbReference type="NCBI Taxonomy" id="31234"/>
    <lineage>
        <taxon>Eukaryota</taxon>
        <taxon>Metazoa</taxon>
        <taxon>Ecdysozoa</taxon>
        <taxon>Nematoda</taxon>
        <taxon>Chromadorea</taxon>
        <taxon>Rhabditida</taxon>
        <taxon>Rhabditina</taxon>
        <taxon>Rhabditomorpha</taxon>
        <taxon>Rhabditoidea</taxon>
        <taxon>Rhabditidae</taxon>
        <taxon>Peloderinae</taxon>
        <taxon>Caenorhabditis</taxon>
    </lineage>
</organism>
<dbReference type="Proteomes" id="UP000008281">
    <property type="component" value="Unassembled WGS sequence"/>
</dbReference>
<gene>
    <name evidence="3" type="ORF">CRE_07472</name>
</gene>
<feature type="compositionally biased region" description="Low complexity" evidence="2">
    <location>
        <begin position="206"/>
        <end position="216"/>
    </location>
</feature>
<accession>E3M2Q4</accession>
<dbReference type="AlphaFoldDB" id="E3M2Q4"/>
<feature type="coiled-coil region" evidence="1">
    <location>
        <begin position="325"/>
        <end position="359"/>
    </location>
</feature>
<sequence length="495" mass="55941">MATPHGTSTGKEKYFGLSKRKVEIFFSGELEFSDADCEIRTIPPAKRSIDNDATGGNRAECSEVKNRRTLPCNNMSPPAAIDYRKNQLLAGLSTRLYGSNMARKRNDTRESHLSTAQSTAHYCILQGNPKRMSRGSLRPTARRKGERCIRRRRLGLPSVRSNVAPDAPGAAASLVYKPRSGNCVIMQSDSPQHQYQEEELLGGLSGAEEATETTPEVPEDVEMESQDDDDDYNERRIAEDPSSPSKVFNKVVCLRREDANFASQFPQLLDDDENSLLAGAHSVESRLHRKISHHQNVNKINVVMQKMKQQIQDIWAELDDKTNDVIEEIMDINDDEAELEELEKELESMERGRAAIMKDPQQFKDACVFCNSDTHASKNCCQYDEAETRKKRLRMIGRCYSCLEKADHTGKTCDQIGSTFTKECQHCKNGFHSPAICTIFSSKQRVAARIQTQKAAFDILYRKWKEENEEKKESPAKKKEESGGSRGREKISYIP</sequence>
<reference evidence="3" key="1">
    <citation type="submission" date="2007-07" db="EMBL/GenBank/DDBJ databases">
        <title>PCAP assembly of the Caenorhabditis remanei genome.</title>
        <authorList>
            <consortium name="The Caenorhabditis remanei Sequencing Consortium"/>
            <person name="Wilson R.K."/>
        </authorList>
    </citation>
    <scope>NUCLEOTIDE SEQUENCE [LARGE SCALE GENOMIC DNA]</scope>
    <source>
        <strain evidence="3">PB4641</strain>
    </source>
</reference>